<comment type="similarity">
    <text evidence="1 2">Belongs to the polypeptide deformylase family.</text>
</comment>
<dbReference type="SUPFAM" id="SSF56420">
    <property type="entry name" value="Peptide deformylase"/>
    <property type="match status" value="1"/>
</dbReference>
<dbReference type="Pfam" id="PF01327">
    <property type="entry name" value="Pep_deformylase"/>
    <property type="match status" value="1"/>
</dbReference>
<dbReference type="CDD" id="cd00487">
    <property type="entry name" value="Pep_deformylase"/>
    <property type="match status" value="1"/>
</dbReference>
<evidence type="ECO:0000256" key="2">
    <source>
        <dbReference type="HAMAP-Rule" id="MF_00163"/>
    </source>
</evidence>
<feature type="active site" evidence="2">
    <location>
        <position position="467"/>
    </location>
</feature>
<dbReference type="HAMAP" id="MF_00163">
    <property type="entry name" value="Pep_deformylase"/>
    <property type="match status" value="1"/>
</dbReference>
<dbReference type="PRINTS" id="PR01576">
    <property type="entry name" value="PDEFORMYLASE"/>
</dbReference>
<feature type="binding site" evidence="2">
    <location>
        <position position="424"/>
    </location>
    <ligand>
        <name>Fe cation</name>
        <dbReference type="ChEBI" id="CHEBI:24875"/>
    </ligand>
</feature>
<dbReference type="InterPro" id="IPR023635">
    <property type="entry name" value="Peptide_deformylase"/>
</dbReference>
<dbReference type="PANTHER" id="PTHR10458:SF22">
    <property type="entry name" value="PEPTIDE DEFORMYLASE"/>
    <property type="match status" value="1"/>
</dbReference>
<feature type="domain" description="HTH cro/C1-type" evidence="4">
    <location>
        <begin position="25"/>
        <end position="78"/>
    </location>
</feature>
<keyword evidence="2" id="KW-0479">Metal-binding</keyword>
<dbReference type="SMART" id="SM00530">
    <property type="entry name" value="HTH_XRE"/>
    <property type="match status" value="1"/>
</dbReference>
<keyword evidence="2" id="KW-0648">Protein biosynthesis</keyword>
<dbReference type="Gene3D" id="1.10.260.40">
    <property type="entry name" value="lambda repressor-like DNA-binding domains"/>
    <property type="match status" value="1"/>
</dbReference>
<evidence type="ECO:0000313" key="5">
    <source>
        <dbReference type="EMBL" id="GAA2628487.1"/>
    </source>
</evidence>
<dbReference type="RefSeq" id="WP_344547458.1">
    <property type="nucleotide sequence ID" value="NZ_BAAATD010000014.1"/>
</dbReference>
<dbReference type="Pfam" id="PF13560">
    <property type="entry name" value="HTH_31"/>
    <property type="match status" value="1"/>
</dbReference>
<evidence type="ECO:0000259" key="4">
    <source>
        <dbReference type="PROSITE" id="PS50943"/>
    </source>
</evidence>
<dbReference type="InterPro" id="IPR010982">
    <property type="entry name" value="Lambda_DNA-bd_dom_sf"/>
</dbReference>
<dbReference type="PROSITE" id="PS50943">
    <property type="entry name" value="HTH_CROC1"/>
    <property type="match status" value="1"/>
</dbReference>
<comment type="caution">
    <text evidence="5">The sequence shown here is derived from an EMBL/GenBank/DDBJ whole genome shotgun (WGS) entry which is preliminary data.</text>
</comment>
<sequence>MADTGAPARNGTEHGDEAGGFGAALTSWRTRRRMTKQALATAMGYDRTYVSHIEAGRHPASADVARVADQVLGAGGELWQIWRADSTAAPAAAVTSRGQGGLVVEVDQAELRYDGQTYTAMMRRTIVNTGPDPVTRYLVRISVDRYPGDPEASNRLYRQHPLTFDALGLTATCDGEPMDWQPKLDRDSFKEVWLCLENARGRFPLYPGQRATLEYRYRVTDTQWGRWFQRAVRLPTLNLSVRLVFPVGLAATVWGTETSTTAEAVALHTPITQRVGDGDEQGHDIFDWSTADPPLNARYRLEWRFSGRGDDEQAPDLRLASDRMKACGIVQLGDAILSQPATGFDLPAEADTAHDLIDELLAAMQRVREHHVFGKGMGLAAPQIGVPRAAAIVQPPDDDADPIVLFNPRVISESGDVDEQYEGCLSFFDVRGLVPRARSLEVEHTGLDGAKTITTFRDGLARLVGHEVDHLGGRIYTDRMRDGQRPIGVHEYRDTGRAWTYPR</sequence>
<comment type="function">
    <text evidence="2">Removes the formyl group from the N-terminal Met of newly synthesized proteins. Requires at least a dipeptide for an efficient rate of reaction. N-terminal L-methionine is a prerequisite for activity but the enzyme has broad specificity at other positions.</text>
</comment>
<keyword evidence="2" id="KW-0408">Iron</keyword>
<dbReference type="CDD" id="cd00093">
    <property type="entry name" value="HTH_XRE"/>
    <property type="match status" value="1"/>
</dbReference>
<feature type="binding site" evidence="2">
    <location>
        <position position="466"/>
    </location>
    <ligand>
        <name>Fe cation</name>
        <dbReference type="ChEBI" id="CHEBI:24875"/>
    </ligand>
</feature>
<dbReference type="InterPro" id="IPR001387">
    <property type="entry name" value="Cro/C1-type_HTH"/>
</dbReference>
<keyword evidence="2" id="KW-0378">Hydrolase</keyword>
<comment type="catalytic activity">
    <reaction evidence="2">
        <text>N-terminal N-formyl-L-methionyl-[peptide] + H2O = N-terminal L-methionyl-[peptide] + formate</text>
        <dbReference type="Rhea" id="RHEA:24420"/>
        <dbReference type="Rhea" id="RHEA-COMP:10639"/>
        <dbReference type="Rhea" id="RHEA-COMP:10640"/>
        <dbReference type="ChEBI" id="CHEBI:15377"/>
        <dbReference type="ChEBI" id="CHEBI:15740"/>
        <dbReference type="ChEBI" id="CHEBI:49298"/>
        <dbReference type="ChEBI" id="CHEBI:64731"/>
        <dbReference type="EC" id="3.5.1.88"/>
    </reaction>
</comment>
<evidence type="ECO:0000256" key="3">
    <source>
        <dbReference type="SAM" id="MobiDB-lite"/>
    </source>
</evidence>
<dbReference type="EMBL" id="BAAATD010000014">
    <property type="protein sequence ID" value="GAA2628487.1"/>
    <property type="molecule type" value="Genomic_DNA"/>
</dbReference>
<feature type="binding site" evidence="2">
    <location>
        <position position="470"/>
    </location>
    <ligand>
        <name>Fe cation</name>
        <dbReference type="ChEBI" id="CHEBI:24875"/>
    </ligand>
</feature>
<accession>A0ABN3QJZ6</accession>
<dbReference type="EC" id="3.5.1.88" evidence="2"/>
<dbReference type="PANTHER" id="PTHR10458">
    <property type="entry name" value="PEPTIDE DEFORMYLASE"/>
    <property type="match status" value="1"/>
</dbReference>
<gene>
    <name evidence="2" type="primary">def</name>
    <name evidence="5" type="ORF">GCM10010411_77230</name>
</gene>
<dbReference type="InterPro" id="IPR036821">
    <property type="entry name" value="Peptide_deformylase_sf"/>
</dbReference>
<evidence type="ECO:0000256" key="1">
    <source>
        <dbReference type="ARBA" id="ARBA00010759"/>
    </source>
</evidence>
<feature type="region of interest" description="Disordered" evidence="3">
    <location>
        <begin position="1"/>
        <end position="21"/>
    </location>
</feature>
<dbReference type="SUPFAM" id="SSF47413">
    <property type="entry name" value="lambda repressor-like DNA-binding domains"/>
    <property type="match status" value="1"/>
</dbReference>
<comment type="cofactor">
    <cofactor evidence="2">
        <name>Fe(2+)</name>
        <dbReference type="ChEBI" id="CHEBI:29033"/>
    </cofactor>
    <text evidence="2">Binds 1 Fe(2+) ion.</text>
</comment>
<name>A0ABN3QJZ6_9ACTN</name>
<evidence type="ECO:0000313" key="6">
    <source>
        <dbReference type="Proteomes" id="UP001501509"/>
    </source>
</evidence>
<organism evidence="5 6">
    <name type="scientific">Actinomadura fulvescens</name>
    <dbReference type="NCBI Taxonomy" id="46160"/>
    <lineage>
        <taxon>Bacteria</taxon>
        <taxon>Bacillati</taxon>
        <taxon>Actinomycetota</taxon>
        <taxon>Actinomycetes</taxon>
        <taxon>Streptosporangiales</taxon>
        <taxon>Thermomonosporaceae</taxon>
        <taxon>Actinomadura</taxon>
    </lineage>
</organism>
<protein>
    <recommendedName>
        <fullName evidence="2">Peptide deformylase</fullName>
        <shortName evidence="2">PDF</shortName>
        <ecNumber evidence="2">3.5.1.88</ecNumber>
    </recommendedName>
    <alternativeName>
        <fullName evidence="2">Polypeptide deformylase</fullName>
    </alternativeName>
</protein>
<dbReference type="Proteomes" id="UP001501509">
    <property type="component" value="Unassembled WGS sequence"/>
</dbReference>
<proteinExistence type="inferred from homology"/>
<keyword evidence="6" id="KW-1185">Reference proteome</keyword>
<reference evidence="5 6" key="1">
    <citation type="journal article" date="2019" name="Int. J. Syst. Evol. Microbiol.">
        <title>The Global Catalogue of Microorganisms (GCM) 10K type strain sequencing project: providing services to taxonomists for standard genome sequencing and annotation.</title>
        <authorList>
            <consortium name="The Broad Institute Genomics Platform"/>
            <consortium name="The Broad Institute Genome Sequencing Center for Infectious Disease"/>
            <person name="Wu L."/>
            <person name="Ma J."/>
        </authorList>
    </citation>
    <scope>NUCLEOTIDE SEQUENCE [LARGE SCALE GENOMIC DNA]</scope>
    <source>
        <strain evidence="5 6">JCM 6833</strain>
    </source>
</reference>
<dbReference type="Gene3D" id="3.90.45.10">
    <property type="entry name" value="Peptide deformylase"/>
    <property type="match status" value="1"/>
</dbReference>